<protein>
    <submittedName>
        <fullName evidence="1">Arsenite efflux pump</fullName>
    </submittedName>
</protein>
<sequence>IADRILLAAAPCTGMVFVWNQLFHRHPYFTLSEVAFNDTITFVCFAPLHALLCGMVSNTEPWAAL</sequence>
<evidence type="ECO:0000313" key="1">
    <source>
        <dbReference type="EMBL" id="AGE12069.1"/>
    </source>
</evidence>
<dbReference type="AlphaFoldDB" id="L7Z5K5"/>
<name>L7Z5K5_9FLAO</name>
<proteinExistence type="predicted"/>
<organism evidence="1">
    <name type="scientific">Flavobacterium sp. 19AAV</name>
    <dbReference type="NCBI Taxonomy" id="1035326"/>
    <lineage>
        <taxon>Bacteria</taxon>
        <taxon>Pseudomonadati</taxon>
        <taxon>Bacteroidota</taxon>
        <taxon>Flavobacteriia</taxon>
        <taxon>Flavobacteriales</taxon>
        <taxon>Flavobacteriaceae</taxon>
        <taxon>Flavobacterium</taxon>
    </lineage>
</organism>
<dbReference type="EMBL" id="JQ080898">
    <property type="protein sequence ID" value="AGE12069.1"/>
    <property type="molecule type" value="Genomic_DNA"/>
</dbReference>
<gene>
    <name evidence="1" type="primary">ACR3(2)</name>
</gene>
<feature type="non-terminal residue" evidence="1">
    <location>
        <position position="1"/>
    </location>
</feature>
<feature type="non-terminal residue" evidence="1">
    <location>
        <position position="65"/>
    </location>
</feature>
<accession>L7Z5K5</accession>
<reference evidence="1" key="1">
    <citation type="journal article" date="2015" name="Environ. Sci. Pollut. Res. Int.">
        <title>Determination of physiological, taxonomic, and molecular characteristics of a cultivable arsenic-resistant bacterial community.</title>
        <authorList>
            <person name="Cordi A."/>
            <person name="Pagnout C."/>
            <person name="Devin S."/>
            <person name="Poirel J."/>
            <person name="Billard P."/>
            <person name="Dollard M.A."/>
            <person name="Bauda P."/>
        </authorList>
    </citation>
    <scope>NUCLEOTIDE SEQUENCE</scope>
    <source>
        <strain evidence="1">19AAV</strain>
    </source>
</reference>